<dbReference type="AlphaFoldDB" id="A0A4V6QM55"/>
<dbReference type="InterPro" id="IPR036388">
    <property type="entry name" value="WH-like_DNA-bd_sf"/>
</dbReference>
<evidence type="ECO:0000256" key="1">
    <source>
        <dbReference type="ARBA" id="ARBA00023015"/>
    </source>
</evidence>
<keyword evidence="2" id="KW-0238">DNA-binding</keyword>
<comment type="caution">
    <text evidence="5">The sequence shown here is derived from an EMBL/GenBank/DDBJ whole genome shotgun (WGS) entry which is preliminary data.</text>
</comment>
<dbReference type="PROSITE" id="PS51118">
    <property type="entry name" value="HTH_HXLR"/>
    <property type="match status" value="1"/>
</dbReference>
<dbReference type="InterPro" id="IPR002577">
    <property type="entry name" value="HTH_HxlR"/>
</dbReference>
<dbReference type="EMBL" id="RQGD01000024">
    <property type="protein sequence ID" value="TGL59325.1"/>
    <property type="molecule type" value="Genomic_DNA"/>
</dbReference>
<accession>A0A4V6QM55</accession>
<evidence type="ECO:0000313" key="6">
    <source>
        <dbReference type="Proteomes" id="UP000297693"/>
    </source>
</evidence>
<dbReference type="PANTHER" id="PTHR33204:SF29">
    <property type="entry name" value="TRANSCRIPTIONAL REGULATOR"/>
    <property type="match status" value="1"/>
</dbReference>
<gene>
    <name evidence="5" type="ORF">EHQ58_08750</name>
</gene>
<proteinExistence type="predicted"/>
<evidence type="ECO:0000313" key="5">
    <source>
        <dbReference type="EMBL" id="TGL59325.1"/>
    </source>
</evidence>
<organism evidence="5 6">
    <name type="scientific">Leptospira ognonensis</name>
    <dbReference type="NCBI Taxonomy" id="2484945"/>
    <lineage>
        <taxon>Bacteria</taxon>
        <taxon>Pseudomonadati</taxon>
        <taxon>Spirochaetota</taxon>
        <taxon>Spirochaetia</taxon>
        <taxon>Leptospirales</taxon>
        <taxon>Leptospiraceae</taxon>
        <taxon>Leptospira</taxon>
    </lineage>
</organism>
<keyword evidence="3" id="KW-0804">Transcription</keyword>
<dbReference type="PANTHER" id="PTHR33204">
    <property type="entry name" value="TRANSCRIPTIONAL REGULATOR, MARR FAMILY"/>
    <property type="match status" value="1"/>
</dbReference>
<dbReference type="GO" id="GO:0003677">
    <property type="term" value="F:DNA binding"/>
    <property type="evidence" value="ECO:0007669"/>
    <property type="project" value="UniProtKB-KW"/>
</dbReference>
<evidence type="ECO:0000259" key="4">
    <source>
        <dbReference type="PROSITE" id="PS51118"/>
    </source>
</evidence>
<dbReference type="RefSeq" id="WP_135623514.1">
    <property type="nucleotide sequence ID" value="NZ_RQGD01000024.1"/>
</dbReference>
<dbReference type="Proteomes" id="UP000297693">
    <property type="component" value="Unassembled WGS sequence"/>
</dbReference>
<feature type="domain" description="HTH hxlR-type" evidence="4">
    <location>
        <begin position="13"/>
        <end position="111"/>
    </location>
</feature>
<dbReference type="OrthoDB" id="9791143at2"/>
<keyword evidence="1" id="KW-0805">Transcription regulation</keyword>
<sequence>MPEFKYKGKLYYNPVEFVLDWIGGAWKMPILWRLREKTLRYSEIKKTLNHISDKMLAQSLRDLEENGLVTRKVYAVVPPKTEYTLTELGRKTIPVISNLRDLGITLMKTSGVYNEDTQFFPLKVPVKKTNKRAKD</sequence>
<dbReference type="Pfam" id="PF01638">
    <property type="entry name" value="HxlR"/>
    <property type="match status" value="1"/>
</dbReference>
<dbReference type="InterPro" id="IPR036390">
    <property type="entry name" value="WH_DNA-bd_sf"/>
</dbReference>
<protein>
    <submittedName>
        <fullName evidence="5">Transcriptional regulator</fullName>
    </submittedName>
</protein>
<evidence type="ECO:0000256" key="3">
    <source>
        <dbReference type="ARBA" id="ARBA00023163"/>
    </source>
</evidence>
<name>A0A4V6QM55_9LEPT</name>
<dbReference type="Gene3D" id="1.10.10.10">
    <property type="entry name" value="Winged helix-like DNA-binding domain superfamily/Winged helix DNA-binding domain"/>
    <property type="match status" value="1"/>
</dbReference>
<reference evidence="5" key="1">
    <citation type="journal article" date="2019" name="PLoS Negl. Trop. Dis.">
        <title>Revisiting the worldwide diversity of Leptospira species in the environment.</title>
        <authorList>
            <person name="Vincent A.T."/>
            <person name="Schiettekatte O."/>
            <person name="Bourhy P."/>
            <person name="Veyrier F.J."/>
            <person name="Picardeau M."/>
        </authorList>
    </citation>
    <scope>NUCLEOTIDE SEQUENCE [LARGE SCALE GENOMIC DNA]</scope>
    <source>
        <strain evidence="5">201702476</strain>
    </source>
</reference>
<evidence type="ECO:0000256" key="2">
    <source>
        <dbReference type="ARBA" id="ARBA00023125"/>
    </source>
</evidence>
<keyword evidence="6" id="KW-1185">Reference proteome</keyword>
<dbReference type="SUPFAM" id="SSF46785">
    <property type="entry name" value="Winged helix' DNA-binding domain"/>
    <property type="match status" value="1"/>
</dbReference>